<dbReference type="PROSITE" id="PS51140">
    <property type="entry name" value="CUE"/>
    <property type="match status" value="1"/>
</dbReference>
<proteinExistence type="predicted"/>
<protein>
    <recommendedName>
        <fullName evidence="1">CUE domain-containing protein</fullName>
    </recommendedName>
</protein>
<gene>
    <name evidence="2" type="ORF">M9Y10_018722</name>
</gene>
<evidence type="ECO:0000259" key="1">
    <source>
        <dbReference type="PROSITE" id="PS51140"/>
    </source>
</evidence>
<dbReference type="InterPro" id="IPR011009">
    <property type="entry name" value="Kinase-like_dom_sf"/>
</dbReference>
<dbReference type="SUPFAM" id="SSF56112">
    <property type="entry name" value="Protein kinase-like (PK-like)"/>
    <property type="match status" value="1"/>
</dbReference>
<reference evidence="2 3" key="1">
    <citation type="submission" date="2024-04" db="EMBL/GenBank/DDBJ databases">
        <title>Tritrichomonas musculus Genome.</title>
        <authorList>
            <person name="Alves-Ferreira E."/>
            <person name="Grigg M."/>
            <person name="Lorenzi H."/>
            <person name="Galac M."/>
        </authorList>
    </citation>
    <scope>NUCLEOTIDE SEQUENCE [LARGE SCALE GENOMIC DNA]</scope>
    <source>
        <strain evidence="2 3">EAF2021</strain>
    </source>
</reference>
<feature type="domain" description="CUE" evidence="1">
    <location>
        <begin position="1359"/>
        <end position="1402"/>
    </location>
</feature>
<name>A0ABR2HN90_9EUKA</name>
<keyword evidence="3" id="KW-1185">Reference proteome</keyword>
<dbReference type="Gene3D" id="1.10.510.10">
    <property type="entry name" value="Transferase(Phosphotransferase) domain 1"/>
    <property type="match status" value="1"/>
</dbReference>
<organism evidence="2 3">
    <name type="scientific">Tritrichomonas musculus</name>
    <dbReference type="NCBI Taxonomy" id="1915356"/>
    <lineage>
        <taxon>Eukaryota</taxon>
        <taxon>Metamonada</taxon>
        <taxon>Parabasalia</taxon>
        <taxon>Tritrichomonadida</taxon>
        <taxon>Tritrichomonadidae</taxon>
        <taxon>Tritrichomonas</taxon>
    </lineage>
</organism>
<comment type="caution">
    <text evidence="2">The sequence shown here is derived from an EMBL/GenBank/DDBJ whole genome shotgun (WGS) entry which is preliminary data.</text>
</comment>
<dbReference type="InterPro" id="IPR003892">
    <property type="entry name" value="CUE"/>
</dbReference>
<evidence type="ECO:0000313" key="2">
    <source>
        <dbReference type="EMBL" id="KAK8849343.1"/>
    </source>
</evidence>
<sequence length="1580" mass="187359">MAVNQHADNDIDCINMLTEAYPSINYDDLTKLYNSFSLDRQKAFFTKFLQERENNCQEPKAEIEIKSNRGNLNIIFNITEASFRNNNNESCSLGSTIEEIIEKNKENHILEEVDKIFYSYQIVKLMNDYYKEDEDVHNDKFVHGSLSDQTFFVDPFKNIHLLNEKQNDRSHLFIEPKLKNTKKGDIFSCGCIIEELFTEKKIEDSLRTNQNLLWFKNSRREYDQIMRNFRSKDDKDKKNANNNFNCIVNDITGNSLYKTNSKVIEKRIICSKKLNLNPETFQTLILGHLNGVCDINSICRPLFIQLRDMSEQLSEYYLFFNLILHIFFPTKNITKRRIDYIEILKLFNSDKELFNIISMDLLGKYLPTDFQFMNSLNTIEELRNNDIEQFYCIYNQCGGLISMIKDELSNKTKKIDKYLQIFFEKSISAAKKEASKNESEEKGDSNNNKEKSNVSSDIVFDYFGIIDFITYKDDLFYITNPSIRKDNYARLNQMVSDSVIQKFFSKNITNNSQDPSITFIDKIDGFQLHNITQKPAFRFKDCTFWYEREFQYNESSNDDNDDTSTKDFRSYVEFQNEVFTNIESKHIIKLDVTQNVIKNTENKSSMVIPFFPATLNSVIRNICKDGDKCFNDIDKVLWIYQIADAFKDLSSYLANLDDSQIDFKNSIFDQSFYIDSMKNIYLCMLAYDIKMESSKSTSEGPMYFRLGSNPSYFYTFGVLMFEIFTEMEVKNIFGNLPSLKRQEILSKGYSNFNSFQEYLKECRKKYDDDKLFEIINRCLINEPNNEKSFKNFEEVINEIKNLKLYKKYQNIIEEREENAKVIDNQYCFTFHDLMTSSVLNLLDLNKILDNLLTKIKDNYCTEKVANRIEKSIQLLQKLHPLKCYFDALNFLPFDKFHGNINDLLASLIANIYYRNHGRKTIVIKESEIQNLGQSINDNLFLKSCPIFTRKENFIPTEYVECSQKVPLVSFEYYLEHCTGSITSQYEWIYQIIYFIIEKGYYLTTDSKSYHLQVNDFALFYHNKKQQFDIDFTLKAIDQIAEYNGSIYVYSLGRLFNDIINLKNKNFQIIFNPKLEPYDFMSCSTIVNIYSMGSLINAFIINNDFEFNFDSDAIGSINEFITVCFKLSQKVDKFLFEEFLEDFELGVNCRTFLPNLLYTYEKQLKNIRKSEIEKMITQKIVSFDFDDFKSQFIEISIKRKFEKLTNCQKFDNITKDQFIEAFKKEFSKLKEEDFEKLKLNVIEKVTIKSNLSDSNYKIMYSLFHNYMTILRNESLLPNEIDLDDQNNGFYVYYDDDSQESNENEIDQEEEKKKLLKEIFPHKGDVEIIRFLHSSSTLQEIVRTILIDFNDDDENQFKNFSRNEKISLIKKVFPDKDKYIILNCFEKNGGKVYQTMKSIFDIESSSLNLRFLKNKEPKAISNLKINFPQIEEKMIYKHYYEINHQDYINTIKSLCTEIQKQEIKKMREKEEEKGKKQYCSYFKSFISNRKDLIETVFVPRNLIIYSGSDKRTCTFIIRRYINNLNPDFNYKITLKIQNNKQRPQDDIHWSEIKQILDKLKINYEPLDSNVVVYIYRNTNNHY</sequence>
<accession>A0ABR2HN90</accession>
<dbReference type="Proteomes" id="UP001470230">
    <property type="component" value="Unassembled WGS sequence"/>
</dbReference>
<evidence type="ECO:0000313" key="3">
    <source>
        <dbReference type="Proteomes" id="UP001470230"/>
    </source>
</evidence>
<dbReference type="EMBL" id="JAPFFF010000026">
    <property type="protein sequence ID" value="KAK8849343.1"/>
    <property type="molecule type" value="Genomic_DNA"/>
</dbReference>